<dbReference type="InterPro" id="IPR005744">
    <property type="entry name" value="Hy-lIII"/>
</dbReference>
<evidence type="ECO:0000256" key="1">
    <source>
        <dbReference type="ARBA" id="ARBA00004651"/>
    </source>
</evidence>
<feature type="transmembrane region" description="Helical" evidence="8">
    <location>
        <begin position="37"/>
        <end position="55"/>
    </location>
</feature>
<proteinExistence type="inferred from homology"/>
<dbReference type="NCBIfam" id="TIGR01065">
    <property type="entry name" value="hlyIII"/>
    <property type="match status" value="1"/>
</dbReference>
<dbReference type="GO" id="GO:0046872">
    <property type="term" value="F:metal ion binding"/>
    <property type="evidence" value="ECO:0007669"/>
    <property type="project" value="UniProtKB-KW"/>
</dbReference>
<dbReference type="AlphaFoldDB" id="A0A6B2KR32"/>
<dbReference type="EMBL" id="JAAGAA010000004">
    <property type="protein sequence ID" value="NDV12367.1"/>
    <property type="molecule type" value="Genomic_DNA"/>
</dbReference>
<feature type="binding site" evidence="7">
    <location>
        <position position="60"/>
    </location>
    <ligand>
        <name>Zn(2+)</name>
        <dbReference type="ChEBI" id="CHEBI:29105"/>
    </ligand>
</feature>
<keyword evidence="4 8" id="KW-0812">Transmembrane</keyword>
<evidence type="ECO:0000256" key="2">
    <source>
        <dbReference type="ARBA" id="ARBA00008488"/>
    </source>
</evidence>
<dbReference type="GO" id="GO:0005886">
    <property type="term" value="C:plasma membrane"/>
    <property type="evidence" value="ECO:0007669"/>
    <property type="project" value="UniProtKB-SubCell"/>
</dbReference>
<feature type="transmembrane region" description="Helical" evidence="8">
    <location>
        <begin position="154"/>
        <end position="175"/>
    </location>
</feature>
<comment type="similarity">
    <text evidence="2">Belongs to the UPF0073 (Hly-III) family.</text>
</comment>
<feature type="transmembrane region" description="Helical" evidence="8">
    <location>
        <begin position="187"/>
        <end position="206"/>
    </location>
</feature>
<keyword evidence="3" id="KW-1003">Cell membrane</keyword>
<name>A0A6B2KR32_9NEIS</name>
<feature type="binding site" evidence="7">
    <location>
        <position position="188"/>
    </location>
    <ligand>
        <name>Zn(2+)</name>
        <dbReference type="ChEBI" id="CHEBI:29105"/>
    </ligand>
</feature>
<reference evidence="9 10" key="1">
    <citation type="submission" date="2020-02" db="EMBL/GenBank/DDBJ databases">
        <authorList>
            <person name="Yang Z."/>
        </authorList>
    </citation>
    <scope>NUCLEOTIDE SEQUENCE [LARGE SCALE GENOMIC DNA]</scope>
    <source>
        <strain evidence="9 10">HX-7-9</strain>
    </source>
</reference>
<evidence type="ECO:0000313" key="10">
    <source>
        <dbReference type="Proteomes" id="UP000482578"/>
    </source>
</evidence>
<dbReference type="InterPro" id="IPR004254">
    <property type="entry name" value="AdipoR/HlyIII-related"/>
</dbReference>
<keyword evidence="5 8" id="KW-1133">Transmembrane helix</keyword>
<evidence type="ECO:0000256" key="7">
    <source>
        <dbReference type="PIRSR" id="PIRSR604254-1"/>
    </source>
</evidence>
<dbReference type="Proteomes" id="UP000482578">
    <property type="component" value="Unassembled WGS sequence"/>
</dbReference>
<dbReference type="GO" id="GO:0140911">
    <property type="term" value="F:pore-forming activity"/>
    <property type="evidence" value="ECO:0007669"/>
    <property type="project" value="InterPro"/>
</dbReference>
<dbReference type="Pfam" id="PF03006">
    <property type="entry name" value="HlyIII"/>
    <property type="match status" value="1"/>
</dbReference>
<dbReference type="RefSeq" id="WP_163315594.1">
    <property type="nucleotide sequence ID" value="NZ_JAAGAA010000004.1"/>
</dbReference>
<dbReference type="PANTHER" id="PTHR20855:SF3">
    <property type="entry name" value="LD03007P"/>
    <property type="match status" value="1"/>
</dbReference>
<comment type="subcellular location">
    <subcellularLocation>
        <location evidence="1">Cell membrane</location>
        <topology evidence="1">Multi-pass membrane protein</topology>
    </subcellularLocation>
</comment>
<feature type="binding site" evidence="7">
    <location>
        <position position="184"/>
    </location>
    <ligand>
        <name>Zn(2+)</name>
        <dbReference type="ChEBI" id="CHEBI:29105"/>
    </ligand>
</feature>
<feature type="transmembrane region" description="Helical" evidence="8">
    <location>
        <begin position="12"/>
        <end position="31"/>
    </location>
</feature>
<protein>
    <submittedName>
        <fullName evidence="9">Hemolysin III family protein</fullName>
    </submittedName>
</protein>
<evidence type="ECO:0000256" key="3">
    <source>
        <dbReference type="ARBA" id="ARBA00022475"/>
    </source>
</evidence>
<evidence type="ECO:0000256" key="5">
    <source>
        <dbReference type="ARBA" id="ARBA00022989"/>
    </source>
</evidence>
<accession>A0A6B2KR32</accession>
<feature type="transmembrane region" description="Helical" evidence="8">
    <location>
        <begin position="98"/>
        <end position="116"/>
    </location>
</feature>
<keyword evidence="10" id="KW-1185">Reference proteome</keyword>
<keyword evidence="7" id="KW-0479">Metal-binding</keyword>
<evidence type="ECO:0000313" key="9">
    <source>
        <dbReference type="EMBL" id="NDV12367.1"/>
    </source>
</evidence>
<keyword evidence="7" id="KW-0862">Zinc</keyword>
<feature type="transmembrane region" description="Helical" evidence="8">
    <location>
        <begin position="128"/>
        <end position="148"/>
    </location>
</feature>
<gene>
    <name evidence="9" type="ORF">GZH52_06095</name>
</gene>
<evidence type="ECO:0000256" key="6">
    <source>
        <dbReference type="ARBA" id="ARBA00023136"/>
    </source>
</evidence>
<sequence length="207" mass="22463">MYQGERFNAISHLLGTVASVGALIWMLTVAIGSSDPYRIVGASVFGGTLILLYLISTLYHSVQGRAKRVLQKFDHCAIYLLIAGSYTPYTLVTLQGTWGWSLLGVVWGLAIVGIVQELTYGRKSPSRWLSLLIYLVMGWVAVVAASPLSENLDAAGLAWLVAGGVTYSVGVYWFINDEKIRHGHGIWHLFVLGGSLCMVVSVAGFVL</sequence>
<organism evidence="9 10">
    <name type="scientific">Crenobacter caeni</name>
    <dbReference type="NCBI Taxonomy" id="2705474"/>
    <lineage>
        <taxon>Bacteria</taxon>
        <taxon>Pseudomonadati</taxon>
        <taxon>Pseudomonadota</taxon>
        <taxon>Betaproteobacteria</taxon>
        <taxon>Neisseriales</taxon>
        <taxon>Neisseriaceae</taxon>
        <taxon>Crenobacter</taxon>
    </lineage>
</organism>
<comment type="caution">
    <text evidence="9">The sequence shown here is derived from an EMBL/GenBank/DDBJ whole genome shotgun (WGS) entry which is preliminary data.</text>
</comment>
<dbReference type="PANTHER" id="PTHR20855">
    <property type="entry name" value="ADIPOR/PROGESTIN RECEPTOR-RELATED"/>
    <property type="match status" value="1"/>
</dbReference>
<keyword evidence="6 8" id="KW-0472">Membrane</keyword>
<feature type="transmembrane region" description="Helical" evidence="8">
    <location>
        <begin position="76"/>
        <end position="92"/>
    </location>
</feature>
<evidence type="ECO:0000256" key="4">
    <source>
        <dbReference type="ARBA" id="ARBA00022692"/>
    </source>
</evidence>
<evidence type="ECO:0000256" key="8">
    <source>
        <dbReference type="SAM" id="Phobius"/>
    </source>
</evidence>